<name>J9GZF4_9ZZZZ</name>
<feature type="compositionally biased region" description="Basic residues" evidence="1">
    <location>
        <begin position="62"/>
        <end position="78"/>
    </location>
</feature>
<reference evidence="2" key="1">
    <citation type="journal article" date="2012" name="PLoS ONE">
        <title>Gene sets for utilization of primary and secondary nutrition supplies in the distal gut of endangered iberian lynx.</title>
        <authorList>
            <person name="Alcaide M."/>
            <person name="Messina E."/>
            <person name="Richter M."/>
            <person name="Bargiela R."/>
            <person name="Peplies J."/>
            <person name="Huws S.A."/>
            <person name="Newbold C.J."/>
            <person name="Golyshin P.N."/>
            <person name="Simon M.A."/>
            <person name="Lopez G."/>
            <person name="Yakimov M.M."/>
            <person name="Ferrer M."/>
        </authorList>
    </citation>
    <scope>NUCLEOTIDE SEQUENCE</scope>
</reference>
<dbReference type="EMBL" id="AMCI01000572">
    <property type="protein sequence ID" value="EJX08643.1"/>
    <property type="molecule type" value="Genomic_DNA"/>
</dbReference>
<dbReference type="AlphaFoldDB" id="J9GZF4"/>
<organism evidence="2">
    <name type="scientific">gut metagenome</name>
    <dbReference type="NCBI Taxonomy" id="749906"/>
    <lineage>
        <taxon>unclassified sequences</taxon>
        <taxon>metagenomes</taxon>
        <taxon>organismal metagenomes</taxon>
    </lineage>
</organism>
<proteinExistence type="predicted"/>
<sequence>MHIGHQKIMTADACHAVILDGADRERAVFTNHILVTDHQFGIFSGVLFILRFTPDTGTREKSHCRRRSSSGHLPRRGS</sequence>
<feature type="region of interest" description="Disordered" evidence="1">
    <location>
        <begin position="57"/>
        <end position="78"/>
    </location>
</feature>
<gene>
    <name evidence="2" type="ORF">EVA_03243</name>
</gene>
<evidence type="ECO:0000313" key="2">
    <source>
        <dbReference type="EMBL" id="EJX08643.1"/>
    </source>
</evidence>
<accession>J9GZF4</accession>
<comment type="caution">
    <text evidence="2">The sequence shown here is derived from an EMBL/GenBank/DDBJ whole genome shotgun (WGS) entry which is preliminary data.</text>
</comment>
<protein>
    <submittedName>
        <fullName evidence="2">Uncharacterized protein</fullName>
    </submittedName>
</protein>
<evidence type="ECO:0000256" key="1">
    <source>
        <dbReference type="SAM" id="MobiDB-lite"/>
    </source>
</evidence>